<feature type="compositionally biased region" description="Low complexity" evidence="5">
    <location>
        <begin position="546"/>
        <end position="557"/>
    </location>
</feature>
<evidence type="ECO:0000256" key="2">
    <source>
        <dbReference type="ARBA" id="ARBA00023163"/>
    </source>
</evidence>
<evidence type="ECO:0000256" key="3">
    <source>
        <dbReference type="ARBA" id="ARBA00023242"/>
    </source>
</evidence>
<protein>
    <submittedName>
        <fullName evidence="7">AT rich interaction region</fullName>
    </submittedName>
</protein>
<keyword evidence="4" id="KW-0479">Metal-binding</keyword>
<keyword evidence="1" id="KW-0805">Transcription regulation</keyword>
<feature type="region of interest" description="Disordered" evidence="5">
    <location>
        <begin position="876"/>
        <end position="987"/>
    </location>
</feature>
<feature type="region of interest" description="Disordered" evidence="5">
    <location>
        <begin position="838"/>
        <end position="862"/>
    </location>
</feature>
<feature type="region of interest" description="Disordered" evidence="5">
    <location>
        <begin position="648"/>
        <end position="707"/>
    </location>
</feature>
<feature type="compositionally biased region" description="Polar residues" evidence="5">
    <location>
        <begin position="890"/>
        <end position="906"/>
    </location>
</feature>
<feature type="compositionally biased region" description="Basic and acidic residues" evidence="5">
    <location>
        <begin position="972"/>
        <end position="981"/>
    </location>
</feature>
<keyword evidence="2" id="KW-0804">Transcription</keyword>
<gene>
    <name evidence="7" type="ORF">FBUS_07366</name>
</gene>
<feature type="compositionally biased region" description="Basic residues" evidence="5">
    <location>
        <begin position="876"/>
        <end position="887"/>
    </location>
</feature>
<feature type="compositionally biased region" description="Polar residues" evidence="5">
    <location>
        <begin position="648"/>
        <end position="664"/>
    </location>
</feature>
<keyword evidence="3" id="KW-0539">Nucleus</keyword>
<feature type="compositionally biased region" description="Polar residues" evidence="5">
    <location>
        <begin position="939"/>
        <end position="954"/>
    </location>
</feature>
<feature type="domain" description="C2H2-type" evidence="6">
    <location>
        <begin position="997"/>
        <end position="1027"/>
    </location>
</feature>
<organism evidence="7 8">
    <name type="scientific">Fasciolopsis buskii</name>
    <dbReference type="NCBI Taxonomy" id="27845"/>
    <lineage>
        <taxon>Eukaryota</taxon>
        <taxon>Metazoa</taxon>
        <taxon>Spiralia</taxon>
        <taxon>Lophotrochozoa</taxon>
        <taxon>Platyhelminthes</taxon>
        <taxon>Trematoda</taxon>
        <taxon>Digenea</taxon>
        <taxon>Plagiorchiida</taxon>
        <taxon>Echinostomata</taxon>
        <taxon>Echinostomatoidea</taxon>
        <taxon>Fasciolidae</taxon>
        <taxon>Fasciolopsis</taxon>
    </lineage>
</organism>
<feature type="compositionally biased region" description="Low complexity" evidence="5">
    <location>
        <begin position="570"/>
        <end position="586"/>
    </location>
</feature>
<evidence type="ECO:0000256" key="1">
    <source>
        <dbReference type="ARBA" id="ARBA00023015"/>
    </source>
</evidence>
<feature type="compositionally biased region" description="Polar residues" evidence="5">
    <location>
        <begin position="768"/>
        <end position="781"/>
    </location>
</feature>
<keyword evidence="4" id="KW-0863">Zinc-finger</keyword>
<feature type="compositionally biased region" description="Basic and acidic residues" evidence="5">
    <location>
        <begin position="665"/>
        <end position="677"/>
    </location>
</feature>
<dbReference type="InterPro" id="IPR052406">
    <property type="entry name" value="Chromatin_Remodeling_Comp"/>
</dbReference>
<reference evidence="7" key="1">
    <citation type="submission" date="2019-05" db="EMBL/GenBank/DDBJ databases">
        <title>Annotation for the trematode Fasciolopsis buski.</title>
        <authorList>
            <person name="Choi Y.-J."/>
        </authorList>
    </citation>
    <scope>NUCLEOTIDE SEQUENCE</scope>
    <source>
        <strain evidence="7">HT</strain>
        <tissue evidence="7">Whole worm</tissue>
    </source>
</reference>
<feature type="region of interest" description="Disordered" evidence="5">
    <location>
        <begin position="494"/>
        <end position="586"/>
    </location>
</feature>
<feature type="compositionally biased region" description="Polar residues" evidence="5">
    <location>
        <begin position="428"/>
        <end position="447"/>
    </location>
</feature>
<dbReference type="PANTHER" id="PTHR22970">
    <property type="entry name" value="AT-RICH INTERACTIVE DOMAIN-CONTAINING PROTEIN 2"/>
    <property type="match status" value="1"/>
</dbReference>
<feature type="region of interest" description="Disordered" evidence="5">
    <location>
        <begin position="747"/>
        <end position="781"/>
    </location>
</feature>
<dbReference type="PROSITE" id="PS00028">
    <property type="entry name" value="ZINC_FINGER_C2H2_1"/>
    <property type="match status" value="1"/>
</dbReference>
<dbReference type="PROSITE" id="PS50157">
    <property type="entry name" value="ZINC_FINGER_C2H2_2"/>
    <property type="match status" value="1"/>
</dbReference>
<feature type="region of interest" description="Disordered" evidence="5">
    <location>
        <begin position="382"/>
        <end position="450"/>
    </location>
</feature>
<evidence type="ECO:0000256" key="5">
    <source>
        <dbReference type="SAM" id="MobiDB-lite"/>
    </source>
</evidence>
<keyword evidence="4" id="KW-0862">Zinc</keyword>
<sequence length="1321" mass="141373">MIEDREGRLFLRPDVFINADFDSSDNSDDGSSFLELFAPSGISNVQVMGAGTTLSYVGGLSEDPETARSLLVATILVNLVTPNPACSSGRIDDGDDESEFDALVTRTLSPHASSGLPSWRENARYIAANPTGLRFAFLASYARLSGLKQLGLQLLSSLRYPLDPPPIPMSLNCPIDWTPLVSSGCRLGDLTLSFLVRTILDSNDRASLIAGLNFLSNLAKVPDKANEASLLNGLPSVIWPRLAQLICLPDLAVVCACLDALRCLTNLGYYACLFAWQACQEELTRPTGLPLTLLQPLLALLTLEGQAMGSQSLHRIKLMQRNPSPMAMHPSAQARPIPVVNVRSQLPPSDWVVQGQHYRAASGIHAHNVPRSTMQLSYLQSRVERAPTVPGPSPPIPHNLVNCSSPVPRPPRTDRPHHPHGTEIPSASPDSSGPNYRPPSGSTSCTGLINLLTSTTSPPCTVSTIISEPVASPSTAVTTVSSATVVSGTPIPNTAPSVGCAKPPPATATSSPSLSELTDRLQMPPPSLPPPSALRRSAKSAQPRLAAATVSSPPATARLKSDSLSPAKVTSFSGSSAPPISSSESSITEDAVDASCSFSSPACIQNTKGVASQTPSRHTVDRVKIEATEEVKNSHKTITSVSNTATLAINGTSNHPSPLTSVTEKSAKPHGDAHDYSKPLLNGNLKVSLNGDSEEHQVPPSKSSHPNVASFFPAPNGLKTGLLQAAMKALEDQNIVERGRLFGDKRTESDPILMNGNMEPLDPPSLASGKNKSIKSELSSNNLSRTVLNGVRKSAVERSKLDPNATKTMTASDTMSDSFPRTTTPLVAPVVNGEFESNCSSCVSSSQAGKSPEVHSANTEPTRFWLKRRRKWGSRNRLLTPKRRREHAHSSTTVVWSSPSQTAITTSPLKPLPLQSDPLPDSVLGPSWKPLWSPELDVPTSTTGNTKRQSTGQDSSKEDKKDSGLATSSLLGDRKSEDSSRTLDSGTSIPISASPSYMCEWESCSACFENKSQVSSHVYLTHLMTKSTDPCLNSSVYVHPAVPVRRCCRWRGCSSSSLARAPFALLTHVLDGHCSPIELDAALYRSHARDQPRLVSCSARNTSGSNTPSSSSLSNLKSLCSSVSDDLSSSPSGDPSAWSIVRSLEAKQMQLNLWAAQHHFISANPFSRIPLSILGPNPQPPLVAPPPREGPVTKHLRVSAALVIRNLVTHIDEARSWLLSELPLLSEVVMGCSPSDGSLRTNDACHIIAQCLSICNRNSAPIGPFLPTKSLSDEYMPRDLFLPLFRTSRSHSRHRRHHGPSAPSFIQKPPMFNVDLDAKGS</sequence>
<dbReference type="Proteomes" id="UP000728185">
    <property type="component" value="Unassembled WGS sequence"/>
</dbReference>
<keyword evidence="8" id="KW-1185">Reference proteome</keyword>
<comment type="caution">
    <text evidence="7">The sequence shown here is derived from an EMBL/GenBank/DDBJ whole genome shotgun (WGS) entry which is preliminary data.</text>
</comment>
<feature type="compositionally biased region" description="Pro residues" evidence="5">
    <location>
        <begin position="523"/>
        <end position="532"/>
    </location>
</feature>
<dbReference type="OrthoDB" id="1938591at2759"/>
<name>A0A8E0RPK6_9TREM</name>
<evidence type="ECO:0000313" key="7">
    <source>
        <dbReference type="EMBL" id="KAA0189782.1"/>
    </source>
</evidence>
<dbReference type="EMBL" id="LUCM01007527">
    <property type="protein sequence ID" value="KAA0189782.1"/>
    <property type="molecule type" value="Genomic_DNA"/>
</dbReference>
<evidence type="ECO:0000313" key="8">
    <source>
        <dbReference type="Proteomes" id="UP000728185"/>
    </source>
</evidence>
<dbReference type="GO" id="GO:0008270">
    <property type="term" value="F:zinc ion binding"/>
    <property type="evidence" value="ECO:0007669"/>
    <property type="project" value="UniProtKB-KW"/>
</dbReference>
<accession>A0A8E0RPK6</accession>
<evidence type="ECO:0000256" key="4">
    <source>
        <dbReference type="PROSITE-ProRule" id="PRU00042"/>
    </source>
</evidence>
<evidence type="ECO:0000259" key="6">
    <source>
        <dbReference type="PROSITE" id="PS50157"/>
    </source>
</evidence>
<proteinExistence type="predicted"/>
<dbReference type="PANTHER" id="PTHR22970:SF14">
    <property type="entry name" value="AT-RICH INTERACTIVE DOMAIN-CONTAINING PROTEIN 2"/>
    <property type="match status" value="1"/>
</dbReference>
<feature type="compositionally biased region" description="Low complexity" evidence="5">
    <location>
        <begin position="907"/>
        <end position="924"/>
    </location>
</feature>
<dbReference type="InterPro" id="IPR013087">
    <property type="entry name" value="Znf_C2H2_type"/>
</dbReference>